<dbReference type="InterPro" id="IPR039355">
    <property type="entry name" value="Transcription_factor_GATA"/>
</dbReference>
<dbReference type="CDD" id="cd00202">
    <property type="entry name" value="ZnF_GATA"/>
    <property type="match status" value="1"/>
</dbReference>
<dbReference type="SUPFAM" id="SSF57716">
    <property type="entry name" value="Glucocorticoid receptor-like (DNA-binding domain)"/>
    <property type="match status" value="1"/>
</dbReference>
<dbReference type="Pfam" id="PF25026">
    <property type="entry name" value="Asd-4"/>
    <property type="match status" value="1"/>
</dbReference>
<keyword evidence="5" id="KW-0539">Nucleus</keyword>
<dbReference type="FunFam" id="3.30.50.10:FF:000007">
    <property type="entry name" value="Nitrogen regulatory AreA, N-terminal"/>
    <property type="match status" value="1"/>
</dbReference>
<feature type="region of interest" description="Disordered" evidence="8">
    <location>
        <begin position="169"/>
        <end position="275"/>
    </location>
</feature>
<dbReference type="GO" id="GO:0000981">
    <property type="term" value="F:DNA-binding transcription factor activity, RNA polymerase II-specific"/>
    <property type="evidence" value="ECO:0007669"/>
    <property type="project" value="TreeGrafter"/>
</dbReference>
<feature type="coiled-coil region" evidence="7">
    <location>
        <begin position="531"/>
        <end position="558"/>
    </location>
</feature>
<dbReference type="GO" id="GO:0000978">
    <property type="term" value="F:RNA polymerase II cis-regulatory region sequence-specific DNA binding"/>
    <property type="evidence" value="ECO:0007669"/>
    <property type="project" value="TreeGrafter"/>
</dbReference>
<evidence type="ECO:0000256" key="2">
    <source>
        <dbReference type="ARBA" id="ARBA00022723"/>
    </source>
</evidence>
<name>A0AAV5QFG4_9ASCO</name>
<feature type="compositionally biased region" description="Polar residues" evidence="8">
    <location>
        <begin position="170"/>
        <end position="180"/>
    </location>
</feature>
<protein>
    <submittedName>
        <fullName evidence="10">Gzf3 protein</fullName>
    </submittedName>
</protein>
<evidence type="ECO:0000256" key="8">
    <source>
        <dbReference type="SAM" id="MobiDB-lite"/>
    </source>
</evidence>
<dbReference type="SMART" id="SM00401">
    <property type="entry name" value="ZnF_GATA"/>
    <property type="match status" value="1"/>
</dbReference>
<feature type="compositionally biased region" description="Low complexity" evidence="8">
    <location>
        <begin position="1"/>
        <end position="22"/>
    </location>
</feature>
<dbReference type="PRINTS" id="PR00619">
    <property type="entry name" value="GATAZNFINGER"/>
</dbReference>
<keyword evidence="3 6" id="KW-0863">Zinc-finger</keyword>
<dbReference type="PANTHER" id="PTHR10071">
    <property type="entry name" value="TRANSCRIPTION FACTOR GATA FAMILY MEMBER"/>
    <property type="match status" value="1"/>
</dbReference>
<dbReference type="RefSeq" id="XP_064850474.1">
    <property type="nucleotide sequence ID" value="XM_064994402.1"/>
</dbReference>
<keyword evidence="7" id="KW-0175">Coiled coil</keyword>
<proteinExistence type="predicted"/>
<feature type="compositionally biased region" description="Low complexity" evidence="8">
    <location>
        <begin position="260"/>
        <end position="272"/>
    </location>
</feature>
<evidence type="ECO:0000259" key="9">
    <source>
        <dbReference type="PROSITE" id="PS50114"/>
    </source>
</evidence>
<evidence type="ECO:0000256" key="3">
    <source>
        <dbReference type="ARBA" id="ARBA00022771"/>
    </source>
</evidence>
<dbReference type="Proteomes" id="UP001360560">
    <property type="component" value="Unassembled WGS sequence"/>
</dbReference>
<feature type="compositionally biased region" description="Basic and acidic residues" evidence="8">
    <location>
        <begin position="58"/>
        <end position="78"/>
    </location>
</feature>
<sequence>MTNQASASPSPRPLSSSASPGADTAPQPVTAYPNGGNRHLLVNNIAFTHSPSYPSSDPRGDLTPKKIHTQKESSDTKKLSLQASSMKQSVSPNTNNNHNPAPASTSAASNNHSSNSPVCSNCKTSNTPLWRRDDAGHVLCNACGLFLKLHGKPRPISLKTDVIKSRNRIKNFNGNGTSAGKDSKGKKITPRNKKNKSETRKADNPSPSSNTDSDKSEFSKSENLIPLLPRINGVSPNLQATSPYPSPHFTFTSGHPYQPGNSSANSGNGNWNQVTHPLNYPSTAPMKYQTNLHTITSPLLLATTPAAARHPPNHVATSVEHNVAGVLESMANSSGGANHHQHHHHLHLPPPLSHHHHSRHNHASYKGKNGISNFSLSTPSDKNRFSGNQLPGLRHLSPISSVLKENSRAPHNPSSILDSAEPVEKLRVPNISNESPILNELNRLPSGAHGQHTTLPPLNSKPGSDATLFKSPGLLFSEANTSVTSLSLNKSALTSPTLPPLGHSNLTPPQNANTPNLGALTPEISQIKTRNSELELVNELYKKRILELEANEAGAKEKADNNEKSQQLEALNFRLKFTLNRVLKLLISEKSDPSIATSKEFCVERDEVIEEIEREIINPNVKIGSTSILNTHSAHASKAPGPNDYKPSNEPVSTTTTVQEETQTHSIEKAGSTIMEKSLETTSSQPSESNSKVRVADTKDTSDESLRDVKRLKVEN</sequence>
<feature type="compositionally biased region" description="Polar residues" evidence="8">
    <location>
        <begin position="45"/>
        <end position="55"/>
    </location>
</feature>
<dbReference type="PROSITE" id="PS50114">
    <property type="entry name" value="GATA_ZN_FINGER_2"/>
    <property type="match status" value="1"/>
</dbReference>
<dbReference type="GO" id="GO:0045944">
    <property type="term" value="P:positive regulation of transcription by RNA polymerase II"/>
    <property type="evidence" value="ECO:0007669"/>
    <property type="project" value="TreeGrafter"/>
</dbReference>
<keyword evidence="4" id="KW-0862">Zinc</keyword>
<dbReference type="GO" id="GO:0005634">
    <property type="term" value="C:nucleus"/>
    <property type="evidence" value="ECO:0007669"/>
    <property type="project" value="UniProtKB-SubCell"/>
</dbReference>
<comment type="subcellular location">
    <subcellularLocation>
        <location evidence="1">Nucleus</location>
    </subcellularLocation>
</comment>
<feature type="region of interest" description="Disordered" evidence="8">
    <location>
        <begin position="632"/>
        <end position="716"/>
    </location>
</feature>
<evidence type="ECO:0000313" key="10">
    <source>
        <dbReference type="EMBL" id="GMM33474.1"/>
    </source>
</evidence>
<dbReference type="PROSITE" id="PS00344">
    <property type="entry name" value="GATA_ZN_FINGER_1"/>
    <property type="match status" value="1"/>
</dbReference>
<keyword evidence="11" id="KW-1185">Reference proteome</keyword>
<dbReference type="PANTHER" id="PTHR10071:SF281">
    <property type="entry name" value="BOX A-BINDING FACTOR-RELATED"/>
    <property type="match status" value="1"/>
</dbReference>
<dbReference type="GO" id="GO:0008270">
    <property type="term" value="F:zinc ion binding"/>
    <property type="evidence" value="ECO:0007669"/>
    <property type="project" value="UniProtKB-KW"/>
</dbReference>
<comment type="caution">
    <text evidence="10">The sequence shown here is derived from an EMBL/GenBank/DDBJ whole genome shotgun (WGS) entry which is preliminary data.</text>
</comment>
<feature type="compositionally biased region" description="Polar residues" evidence="8">
    <location>
        <begin position="234"/>
        <end position="255"/>
    </location>
</feature>
<evidence type="ECO:0000256" key="4">
    <source>
        <dbReference type="ARBA" id="ARBA00022833"/>
    </source>
</evidence>
<dbReference type="GeneID" id="90071453"/>
<evidence type="ECO:0000313" key="11">
    <source>
        <dbReference type="Proteomes" id="UP001360560"/>
    </source>
</evidence>
<feature type="region of interest" description="Disordered" evidence="8">
    <location>
        <begin position="1"/>
        <end position="122"/>
    </location>
</feature>
<dbReference type="AlphaFoldDB" id="A0AAV5QFG4"/>
<dbReference type="Pfam" id="PF00320">
    <property type="entry name" value="GATA"/>
    <property type="match status" value="1"/>
</dbReference>
<accession>A0AAV5QFG4</accession>
<feature type="compositionally biased region" description="Basic and acidic residues" evidence="8">
    <location>
        <begin position="694"/>
        <end position="716"/>
    </location>
</feature>
<reference evidence="10 11" key="1">
    <citation type="journal article" date="2023" name="Elife">
        <title>Identification of key yeast species and microbe-microbe interactions impacting larval growth of Drosophila in the wild.</title>
        <authorList>
            <person name="Mure A."/>
            <person name="Sugiura Y."/>
            <person name="Maeda R."/>
            <person name="Honda K."/>
            <person name="Sakurai N."/>
            <person name="Takahashi Y."/>
            <person name="Watada M."/>
            <person name="Katoh T."/>
            <person name="Gotoh A."/>
            <person name="Gotoh Y."/>
            <person name="Taniguchi I."/>
            <person name="Nakamura K."/>
            <person name="Hayashi T."/>
            <person name="Katayama T."/>
            <person name="Uemura T."/>
            <person name="Hattori Y."/>
        </authorList>
    </citation>
    <scope>NUCLEOTIDE SEQUENCE [LARGE SCALE GENOMIC DNA]</scope>
    <source>
        <strain evidence="10 11">SC-9</strain>
    </source>
</reference>
<feature type="compositionally biased region" description="Basic residues" evidence="8">
    <location>
        <begin position="184"/>
        <end position="194"/>
    </location>
</feature>
<dbReference type="InterPro" id="IPR000679">
    <property type="entry name" value="Znf_GATA"/>
</dbReference>
<dbReference type="Gene3D" id="3.30.50.10">
    <property type="entry name" value="Erythroid Transcription Factor GATA-1, subunit A"/>
    <property type="match status" value="1"/>
</dbReference>
<keyword evidence="2" id="KW-0479">Metal-binding</keyword>
<evidence type="ECO:0000256" key="7">
    <source>
        <dbReference type="SAM" id="Coils"/>
    </source>
</evidence>
<gene>
    <name evidence="10" type="ORF">DASC09_007990</name>
</gene>
<dbReference type="EMBL" id="BTFZ01000001">
    <property type="protein sequence ID" value="GMM33474.1"/>
    <property type="molecule type" value="Genomic_DNA"/>
</dbReference>
<evidence type="ECO:0000256" key="1">
    <source>
        <dbReference type="ARBA" id="ARBA00004123"/>
    </source>
</evidence>
<organism evidence="10 11">
    <name type="scientific">Saccharomycopsis crataegensis</name>
    <dbReference type="NCBI Taxonomy" id="43959"/>
    <lineage>
        <taxon>Eukaryota</taxon>
        <taxon>Fungi</taxon>
        <taxon>Dikarya</taxon>
        <taxon>Ascomycota</taxon>
        <taxon>Saccharomycotina</taxon>
        <taxon>Saccharomycetes</taxon>
        <taxon>Saccharomycopsidaceae</taxon>
        <taxon>Saccharomycopsis</taxon>
    </lineage>
</organism>
<feature type="compositionally biased region" description="Polar residues" evidence="8">
    <location>
        <begin position="370"/>
        <end position="389"/>
    </location>
</feature>
<feature type="compositionally biased region" description="Polar residues" evidence="8">
    <location>
        <begin position="680"/>
        <end position="692"/>
    </location>
</feature>
<feature type="domain" description="GATA-type" evidence="9">
    <location>
        <begin position="113"/>
        <end position="166"/>
    </location>
</feature>
<evidence type="ECO:0000256" key="6">
    <source>
        <dbReference type="PROSITE-ProRule" id="PRU00094"/>
    </source>
</evidence>
<feature type="compositionally biased region" description="Polar residues" evidence="8">
    <location>
        <begin position="79"/>
        <end position="88"/>
    </location>
</feature>
<feature type="compositionally biased region" description="Low complexity" evidence="8">
    <location>
        <begin position="89"/>
        <end position="118"/>
    </location>
</feature>
<feature type="region of interest" description="Disordered" evidence="8">
    <location>
        <begin position="332"/>
        <end position="394"/>
    </location>
</feature>
<dbReference type="InterPro" id="IPR013088">
    <property type="entry name" value="Znf_NHR/GATA"/>
</dbReference>
<dbReference type="GO" id="GO:0000122">
    <property type="term" value="P:negative regulation of transcription by RNA polymerase II"/>
    <property type="evidence" value="ECO:0007669"/>
    <property type="project" value="TreeGrafter"/>
</dbReference>
<feature type="compositionally biased region" description="Basic residues" evidence="8">
    <location>
        <begin position="339"/>
        <end position="365"/>
    </location>
</feature>
<evidence type="ECO:0000256" key="5">
    <source>
        <dbReference type="ARBA" id="ARBA00023242"/>
    </source>
</evidence>
<dbReference type="InterPro" id="IPR056998">
    <property type="entry name" value="Asd-4/GZF3_helical"/>
</dbReference>